<dbReference type="AlphaFoldDB" id="A0A2X0SLF6"/>
<dbReference type="Pfam" id="PF08780">
    <property type="entry name" value="NTase_sub_bind"/>
    <property type="match status" value="1"/>
</dbReference>
<dbReference type="InterPro" id="IPR010235">
    <property type="entry name" value="HepT"/>
</dbReference>
<dbReference type="NCBIfam" id="TIGR01987">
    <property type="entry name" value="HI0074"/>
    <property type="match status" value="1"/>
</dbReference>
<reference evidence="1" key="1">
    <citation type="submission" date="2018-05" db="EMBL/GenBank/DDBJ databases">
        <authorList>
            <person name="Lanie J.A."/>
            <person name="Ng W.-L."/>
            <person name="Kazmierczak K.M."/>
            <person name="Andrzejewski T.M."/>
            <person name="Davidsen T.M."/>
            <person name="Wayne K.J."/>
            <person name="Tettelin H."/>
            <person name="Glass J.I."/>
            <person name="Rusch D."/>
            <person name="Podicherti R."/>
            <person name="Tsui H.-C.T."/>
            <person name="Winkler M.E."/>
        </authorList>
    </citation>
    <scope>NUCLEOTIDE SEQUENCE</scope>
    <source>
        <strain evidence="1">KNB</strain>
    </source>
</reference>
<dbReference type="Gene3D" id="1.20.120.330">
    <property type="entry name" value="Nucleotidyltransferases domain 2"/>
    <property type="match status" value="1"/>
</dbReference>
<accession>A0A2X0SLF6</accession>
<gene>
    <name evidence="1" type="ORF">NITFAB_1355</name>
</gene>
<proteinExistence type="predicted"/>
<evidence type="ECO:0000313" key="1">
    <source>
        <dbReference type="EMBL" id="SPS05765.1"/>
    </source>
</evidence>
<evidence type="ECO:0008006" key="2">
    <source>
        <dbReference type="Google" id="ProtNLM"/>
    </source>
</evidence>
<sequence>MNSEQLNITPLERAIQRLEEGWARYQQDTSDLQIRDGLIQRFEFTYEISHKMLKRYLEFVSPTPEQYDDMAFPDLIRSGNEQGLLLGDWPVWRKYREMRSKTSHTYDEDTALVVVEGIPHFLEEARYLRDRLRERLV</sequence>
<dbReference type="EMBL" id="LS423452">
    <property type="protein sequence ID" value="SPS05765.1"/>
    <property type="molecule type" value="Genomic_DNA"/>
</dbReference>
<protein>
    <recommendedName>
        <fullName evidence="2">Nucleotidyltransferase substrate binding protein, HI0074 family</fullName>
    </recommendedName>
</protein>
<organism evidence="1">
    <name type="scientific">Candidatus Nitrotoga fabula</name>
    <dbReference type="NCBI Taxonomy" id="2182327"/>
    <lineage>
        <taxon>Bacteria</taxon>
        <taxon>Pseudomonadati</taxon>
        <taxon>Pseudomonadota</taxon>
        <taxon>Betaproteobacteria</taxon>
        <taxon>Nitrosomonadales</taxon>
        <taxon>Gallionellaceae</taxon>
        <taxon>Candidatus Nitrotoga</taxon>
    </lineage>
</organism>
<name>A0A2X0SLF6_9PROT</name>
<dbReference type="SUPFAM" id="SSF81593">
    <property type="entry name" value="Nucleotidyltransferase substrate binding subunit/domain"/>
    <property type="match status" value="1"/>
</dbReference>